<keyword evidence="10" id="KW-1185">Reference proteome</keyword>
<dbReference type="GO" id="GO:0005856">
    <property type="term" value="C:cytoskeleton"/>
    <property type="evidence" value="ECO:0007669"/>
    <property type="project" value="UniProtKB-SubCell"/>
</dbReference>
<dbReference type="GO" id="GO:0030036">
    <property type="term" value="P:actin cytoskeleton organization"/>
    <property type="evidence" value="ECO:0007669"/>
    <property type="project" value="InterPro"/>
</dbReference>
<evidence type="ECO:0000256" key="3">
    <source>
        <dbReference type="ARBA" id="ARBA00022490"/>
    </source>
</evidence>
<dbReference type="SMART" id="SM00557">
    <property type="entry name" value="IG_FLMN"/>
    <property type="match status" value="6"/>
</dbReference>
<dbReference type="InterPro" id="IPR013783">
    <property type="entry name" value="Ig-like_fold"/>
</dbReference>
<comment type="caution">
    <text evidence="9">The sequence shown here is derived from an EMBL/GenBank/DDBJ whole genome shotgun (WGS) entry which is preliminary data.</text>
</comment>
<feature type="repeat" description="Filamin" evidence="7">
    <location>
        <begin position="569"/>
        <end position="605"/>
    </location>
</feature>
<dbReference type="SUPFAM" id="SSF81296">
    <property type="entry name" value="E set domains"/>
    <property type="match status" value="7"/>
</dbReference>
<dbReference type="EMBL" id="CAJHNJ030000493">
    <property type="protein sequence ID" value="CAG9138097.1"/>
    <property type="molecule type" value="Genomic_DNA"/>
</dbReference>
<sequence length="1163" mass="127073">MKDGRALANSECAKVFAEYFHSVYNPFPAELNVEEASGSAAASAGGAARAHIAALSRADVRRALAKLPAKRSAGPDGIPPYLLRDCRFLLESPLHYIFNLCLKCSMFPERWKLSRVVPVPKGKGGTEASDYRPVAVLCAPAKVLESAIQHSLYAQVSSQLSDAQHGFRPGRGTAGNLLHLLSCVIPSVDAGRQVDLAYFDFRKAFDTVDNDILLKKLARVGCTPHTLKFFADYLKDRRQYVDCGGCISEPYFTRSGVSQGSNLGPLQFIIMINDLPEVVSSAVCLLFADDLKLALEVASDSDHHRLQADIEAVVKWSRENQLYFNVSKCAVISLSRARAPRHHQYIVDGTPMQRVTEVKDLGLNITADLHFRKHIELVCKKAYRNLGFFLRQAREFTNIVAIRALYEALVRSHLESNAIVWAPHEAKYSFMLELDGHARRRRRPRLLAVPAARTNLLQEAPLTRALRVLNDTADIVDIFTVSLNEFTKVAGDALKEGKTHADNTFTVDTKNAGYGGLSLSIEGPSKAEIQCADSKDGVLAISYKPTEPGYYIVNLKFADHHVEGSPFTVKCADSKDGVLAISYKPTEPGYYIVNLKFADHHVEGSPFTVKVSGEGSNRQREKIQRQREQAPLTEVGTNCKLTFKMPGITSFDLAATVTSPGGVSEDAEIQEVEDGLYSVHFVPKELGVHTVSVKYREIHIPGSPFQFTVGPLRDSGAHLVKAGGTGLERGEAGRFNEFNVWTREAGAGQLAISLEGPSKAEIDFKDRKDGSCDVSYKVDEPGEYRIGLKFNDQHIPDSPFKVYISPAIGDAHLLEVAQFPDSAQVEKPAQFYIRLNGAKGDLNATVAQFPDSGQVEKPAQFYIRLNGAKGDLNATVSVLKKRIEGQVRAPSGTTDDCFIQNIDGDQYSIRFMPRENGVHNINVKFNGVHIPASPLRIKVGKDDADPAAVHAHGPGLGAVKTGVKTDLIIDTCNAGAGILAVTMDGPSRVAMDCTEVEEGYKVRYTPLAPGFYYMSVKYNGAHIVGSPFKIEATGGNLAEVGAQETSSVTVETVQKVSKAGAKQGPVLPHFKSDATKVTSKGMGLKKAYLNKHNQFSVHCGDAGTNILFVGIYGPKGPCDEVQVKHKGRHNYECSYVVRDRGDYIVIVKWGEDHIPGSPYKVDV</sequence>
<feature type="domain" description="Reverse transcriptase" evidence="8">
    <location>
        <begin position="100"/>
        <end position="365"/>
    </location>
</feature>
<keyword evidence="4" id="KW-0677">Repeat</keyword>
<evidence type="ECO:0000256" key="2">
    <source>
        <dbReference type="ARBA" id="ARBA00009238"/>
    </source>
</evidence>
<dbReference type="PANTHER" id="PTHR38537">
    <property type="entry name" value="JITTERBUG, ISOFORM N"/>
    <property type="match status" value="1"/>
</dbReference>
<feature type="repeat" description="Filamin" evidence="7">
    <location>
        <begin position="601"/>
        <end position="709"/>
    </location>
</feature>
<feature type="repeat" description="Filamin" evidence="7">
    <location>
        <begin position="941"/>
        <end position="1032"/>
    </location>
</feature>
<protein>
    <submittedName>
        <fullName evidence="9">(diamondback moth) hypothetical protein</fullName>
    </submittedName>
</protein>
<comment type="similarity">
    <text evidence="2">Belongs to the filamin family.</text>
</comment>
<name>A0A8S4GE39_PLUXY</name>
<feature type="repeat" description="Filamin" evidence="7">
    <location>
        <begin position="1069"/>
        <end position="1163"/>
    </location>
</feature>
<evidence type="ECO:0000256" key="7">
    <source>
        <dbReference type="PROSITE-ProRule" id="PRU00087"/>
    </source>
</evidence>
<dbReference type="PROSITE" id="PS50194">
    <property type="entry name" value="FILAMIN_REPEAT"/>
    <property type="match status" value="7"/>
</dbReference>
<dbReference type="Pfam" id="PF00630">
    <property type="entry name" value="Filamin"/>
    <property type="match status" value="7"/>
</dbReference>
<organism evidence="9 10">
    <name type="scientific">Plutella xylostella</name>
    <name type="common">Diamondback moth</name>
    <name type="synonym">Plutella maculipennis</name>
    <dbReference type="NCBI Taxonomy" id="51655"/>
    <lineage>
        <taxon>Eukaryota</taxon>
        <taxon>Metazoa</taxon>
        <taxon>Ecdysozoa</taxon>
        <taxon>Arthropoda</taxon>
        <taxon>Hexapoda</taxon>
        <taxon>Insecta</taxon>
        <taxon>Pterygota</taxon>
        <taxon>Neoptera</taxon>
        <taxon>Endopterygota</taxon>
        <taxon>Lepidoptera</taxon>
        <taxon>Glossata</taxon>
        <taxon>Ditrysia</taxon>
        <taxon>Yponomeutoidea</taxon>
        <taxon>Plutellidae</taxon>
        <taxon>Plutella</taxon>
    </lineage>
</organism>
<evidence type="ECO:0000313" key="9">
    <source>
        <dbReference type="EMBL" id="CAG9138097.1"/>
    </source>
</evidence>
<evidence type="ECO:0000256" key="1">
    <source>
        <dbReference type="ARBA" id="ARBA00004245"/>
    </source>
</evidence>
<keyword evidence="5" id="KW-0009">Actin-binding</keyword>
<dbReference type="FunFam" id="2.60.40.10:FF:000096">
    <property type="entry name" value="filamin-C isoform X2"/>
    <property type="match status" value="1"/>
</dbReference>
<evidence type="ECO:0000256" key="6">
    <source>
        <dbReference type="ARBA" id="ARBA00023212"/>
    </source>
</evidence>
<dbReference type="InterPro" id="IPR017868">
    <property type="entry name" value="Filamin/ABP280_repeat-like"/>
</dbReference>
<feature type="repeat" description="Filamin" evidence="7">
    <location>
        <begin position="712"/>
        <end position="804"/>
    </location>
</feature>
<dbReference type="PROSITE" id="PS50878">
    <property type="entry name" value="RT_POL"/>
    <property type="match status" value="1"/>
</dbReference>
<evidence type="ECO:0000313" key="10">
    <source>
        <dbReference type="Proteomes" id="UP000653454"/>
    </source>
</evidence>
<dbReference type="InterPro" id="IPR001298">
    <property type="entry name" value="Filamin/ABP280_rpt"/>
</dbReference>
<dbReference type="Gene3D" id="2.60.40.10">
    <property type="entry name" value="Immunoglobulins"/>
    <property type="match status" value="7"/>
</dbReference>
<dbReference type="InterPro" id="IPR044801">
    <property type="entry name" value="Filamin"/>
</dbReference>
<dbReference type="InterPro" id="IPR000477">
    <property type="entry name" value="RT_dom"/>
</dbReference>
<dbReference type="FunFam" id="2.60.40.10:FF:000092">
    <property type="entry name" value="Filamin-B isoform B"/>
    <property type="match status" value="1"/>
</dbReference>
<feature type="repeat" description="Filamin" evidence="7">
    <location>
        <begin position="823"/>
        <end position="939"/>
    </location>
</feature>
<gene>
    <name evidence="9" type="ORF">PLXY2_LOCUS16359</name>
</gene>
<dbReference type="InterPro" id="IPR014756">
    <property type="entry name" value="Ig_E-set"/>
</dbReference>
<proteinExistence type="inferred from homology"/>
<dbReference type="FunFam" id="2.60.40.10:FF:000007">
    <property type="entry name" value="Filamin-B isoform C"/>
    <property type="match status" value="1"/>
</dbReference>
<evidence type="ECO:0000256" key="5">
    <source>
        <dbReference type="ARBA" id="ARBA00023203"/>
    </source>
</evidence>
<evidence type="ECO:0000259" key="8">
    <source>
        <dbReference type="PROSITE" id="PS50878"/>
    </source>
</evidence>
<evidence type="ECO:0000256" key="4">
    <source>
        <dbReference type="ARBA" id="ARBA00022737"/>
    </source>
</evidence>
<comment type="subcellular location">
    <subcellularLocation>
        <location evidence="1">Cytoplasm</location>
        <location evidence="1">Cytoskeleton</location>
    </subcellularLocation>
</comment>
<dbReference type="GO" id="GO:0051015">
    <property type="term" value="F:actin filament binding"/>
    <property type="evidence" value="ECO:0007669"/>
    <property type="project" value="InterPro"/>
</dbReference>
<keyword evidence="3" id="KW-0963">Cytoplasm</keyword>
<dbReference type="PANTHER" id="PTHR38537:SF8">
    <property type="entry name" value="FILAMIN-A"/>
    <property type="match status" value="1"/>
</dbReference>
<accession>A0A8S4GE39</accession>
<dbReference type="AlphaFoldDB" id="A0A8S4GE39"/>
<reference evidence="9" key="1">
    <citation type="submission" date="2020-11" db="EMBL/GenBank/DDBJ databases">
        <authorList>
            <person name="Whiteford S."/>
        </authorList>
    </citation>
    <scope>NUCLEOTIDE SEQUENCE</scope>
</reference>
<feature type="repeat" description="Filamin" evidence="7">
    <location>
        <begin position="487"/>
        <end position="571"/>
    </location>
</feature>
<dbReference type="CDD" id="cd01650">
    <property type="entry name" value="RT_nLTR_like"/>
    <property type="match status" value="1"/>
</dbReference>
<dbReference type="Proteomes" id="UP000653454">
    <property type="component" value="Unassembled WGS sequence"/>
</dbReference>
<keyword evidence="6" id="KW-0206">Cytoskeleton</keyword>
<dbReference type="Pfam" id="PF00078">
    <property type="entry name" value="RVT_1"/>
    <property type="match status" value="1"/>
</dbReference>